<keyword evidence="1" id="KW-0472">Membrane</keyword>
<gene>
    <name evidence="2" type="ORF">ACFQ3T_36865</name>
</gene>
<feature type="transmembrane region" description="Helical" evidence="1">
    <location>
        <begin position="56"/>
        <end position="83"/>
    </location>
</feature>
<feature type="non-terminal residue" evidence="2">
    <location>
        <position position="1"/>
    </location>
</feature>
<feature type="non-terminal residue" evidence="2">
    <location>
        <position position="243"/>
    </location>
</feature>
<proteinExistence type="predicted"/>
<name>A0ABW3R6P5_9PSEU</name>
<comment type="caution">
    <text evidence="2">The sequence shown here is derived from an EMBL/GenBank/DDBJ whole genome shotgun (WGS) entry which is preliminary data.</text>
</comment>
<keyword evidence="1" id="KW-0812">Transmembrane</keyword>
<evidence type="ECO:0000256" key="1">
    <source>
        <dbReference type="SAM" id="Phobius"/>
    </source>
</evidence>
<dbReference type="EMBL" id="JBHTLK010000517">
    <property type="protein sequence ID" value="MFD1152742.1"/>
    <property type="molecule type" value="Genomic_DNA"/>
</dbReference>
<sequence>VAAGYALLPAATSAVSQGRLDVVVVHVMTPLVFAGVVAVLRGGSGTSWLPVASGTALAVAAVGAFSPFVHGLVALAALVGFVVVPGRHGDGRRRVAALFMIVLLPMALLLPWPAVVLQNPSVVLHGVGAFVESPAVGLVDLLSLRPGGPGALPFVGFVVVGFALAALVLRPSRPMLAGLAVVVLGGFAVIVLRTVSVTPLPGGPASPGWTGGPLVLVGWGLLWVVLSAFRRDADPAPPRFRRV</sequence>
<feature type="transmembrane region" description="Helical" evidence="1">
    <location>
        <begin position="176"/>
        <end position="196"/>
    </location>
</feature>
<feature type="transmembrane region" description="Helical" evidence="1">
    <location>
        <begin position="208"/>
        <end position="229"/>
    </location>
</feature>
<evidence type="ECO:0000313" key="2">
    <source>
        <dbReference type="EMBL" id="MFD1152742.1"/>
    </source>
</evidence>
<evidence type="ECO:0000313" key="3">
    <source>
        <dbReference type="Proteomes" id="UP001597168"/>
    </source>
</evidence>
<feature type="transmembrane region" description="Helical" evidence="1">
    <location>
        <begin position="151"/>
        <end position="169"/>
    </location>
</feature>
<feature type="transmembrane region" description="Helical" evidence="1">
    <location>
        <begin position="95"/>
        <end position="114"/>
    </location>
</feature>
<reference evidence="3" key="1">
    <citation type="journal article" date="2019" name="Int. J. Syst. Evol. Microbiol.">
        <title>The Global Catalogue of Microorganisms (GCM) 10K type strain sequencing project: providing services to taxonomists for standard genome sequencing and annotation.</title>
        <authorList>
            <consortium name="The Broad Institute Genomics Platform"/>
            <consortium name="The Broad Institute Genome Sequencing Center for Infectious Disease"/>
            <person name="Wu L."/>
            <person name="Ma J."/>
        </authorList>
    </citation>
    <scope>NUCLEOTIDE SEQUENCE [LARGE SCALE GENOMIC DNA]</scope>
    <source>
        <strain evidence="3">CCUG 60214</strain>
    </source>
</reference>
<organism evidence="2 3">
    <name type="scientific">Saccharothrix hoggarensis</name>
    <dbReference type="NCBI Taxonomy" id="913853"/>
    <lineage>
        <taxon>Bacteria</taxon>
        <taxon>Bacillati</taxon>
        <taxon>Actinomycetota</taxon>
        <taxon>Actinomycetes</taxon>
        <taxon>Pseudonocardiales</taxon>
        <taxon>Pseudonocardiaceae</taxon>
        <taxon>Saccharothrix</taxon>
    </lineage>
</organism>
<protein>
    <submittedName>
        <fullName evidence="2">Glycosyltransferase</fullName>
    </submittedName>
</protein>
<keyword evidence="1" id="KW-1133">Transmembrane helix</keyword>
<feature type="transmembrane region" description="Helical" evidence="1">
    <location>
        <begin position="22"/>
        <end position="44"/>
    </location>
</feature>
<accession>A0ABW3R6P5</accession>
<keyword evidence="3" id="KW-1185">Reference proteome</keyword>
<dbReference type="Proteomes" id="UP001597168">
    <property type="component" value="Unassembled WGS sequence"/>
</dbReference>